<dbReference type="InterPro" id="IPR051829">
    <property type="entry name" value="Multiheme_Cytochr_ET"/>
</dbReference>
<reference evidence="2" key="1">
    <citation type="journal article" date="2015" name="Nature">
        <title>Complex archaea that bridge the gap between prokaryotes and eukaryotes.</title>
        <authorList>
            <person name="Spang A."/>
            <person name="Saw J.H."/>
            <person name="Jorgensen S.L."/>
            <person name="Zaremba-Niedzwiedzka K."/>
            <person name="Martijn J."/>
            <person name="Lind A.E."/>
            <person name="van Eijk R."/>
            <person name="Schleper C."/>
            <person name="Guy L."/>
            <person name="Ettema T.J."/>
        </authorList>
    </citation>
    <scope>NUCLEOTIDE SEQUENCE</scope>
</reference>
<keyword evidence="1" id="KW-0732">Signal</keyword>
<protein>
    <submittedName>
        <fullName evidence="2">Uncharacterized protein</fullName>
    </submittedName>
</protein>
<accession>A0A0F9AN10</accession>
<sequence>GHQDGLSGLIGTWSEPGVQCESCHGAGGNHVNKPYGVAMTVDRSSEQCGTCHYRGDVTVIDASGGFIKHHEQWDEFVATKHYANGMNCLTYHNPHKRTIWDGDAITKTCETCHGSTITTLNHAAGPNCVDCHMPFAAKSGTKRGSSGYKGDVRSHLMDITADTASMFTPGG</sequence>
<dbReference type="SUPFAM" id="SSF48695">
    <property type="entry name" value="Multiheme cytochromes"/>
    <property type="match status" value="1"/>
</dbReference>
<proteinExistence type="predicted"/>
<gene>
    <name evidence="2" type="ORF">LCGC14_2552820</name>
</gene>
<dbReference type="PANTHER" id="PTHR35038">
    <property type="entry name" value="DISSIMILATORY SULFITE REDUCTASE SIRA"/>
    <property type="match status" value="1"/>
</dbReference>
<evidence type="ECO:0000256" key="1">
    <source>
        <dbReference type="ARBA" id="ARBA00022729"/>
    </source>
</evidence>
<name>A0A0F9AN10_9ZZZZ</name>
<organism evidence="2">
    <name type="scientific">marine sediment metagenome</name>
    <dbReference type="NCBI Taxonomy" id="412755"/>
    <lineage>
        <taxon>unclassified sequences</taxon>
        <taxon>metagenomes</taxon>
        <taxon>ecological metagenomes</taxon>
    </lineage>
</organism>
<dbReference type="InterPro" id="IPR036280">
    <property type="entry name" value="Multihaem_cyt_sf"/>
</dbReference>
<dbReference type="Gene3D" id="1.10.1130.10">
    <property type="entry name" value="Flavocytochrome C3, Chain A"/>
    <property type="match status" value="1"/>
</dbReference>
<feature type="non-terminal residue" evidence="2">
    <location>
        <position position="1"/>
    </location>
</feature>
<comment type="caution">
    <text evidence="2">The sequence shown here is derived from an EMBL/GenBank/DDBJ whole genome shotgun (WGS) entry which is preliminary data.</text>
</comment>
<dbReference type="PANTHER" id="PTHR35038:SF8">
    <property type="entry name" value="C-TYPE POLYHEME CYTOCHROME OMCC"/>
    <property type="match status" value="1"/>
</dbReference>
<evidence type="ECO:0000313" key="2">
    <source>
        <dbReference type="EMBL" id="KKL10740.1"/>
    </source>
</evidence>
<dbReference type="AlphaFoldDB" id="A0A0F9AN10"/>
<dbReference type="EMBL" id="LAZR01041937">
    <property type="protein sequence ID" value="KKL10740.1"/>
    <property type="molecule type" value="Genomic_DNA"/>
</dbReference>